<gene>
    <name evidence="1" type="ORF">J5V48_09020</name>
</gene>
<keyword evidence="2" id="KW-1185">Reference proteome</keyword>
<dbReference type="SUPFAM" id="SSF103084">
    <property type="entry name" value="Holliday junction resolvase RusA"/>
    <property type="match status" value="1"/>
</dbReference>
<dbReference type="InterPro" id="IPR036614">
    <property type="entry name" value="RusA-like_sf"/>
</dbReference>
<dbReference type="EMBL" id="JAGFNY010000044">
    <property type="protein sequence ID" value="MBW7571034.1"/>
    <property type="molecule type" value="Genomic_DNA"/>
</dbReference>
<comment type="caution">
    <text evidence="1">The sequence shown here is derived from an EMBL/GenBank/DDBJ whole genome shotgun (WGS) entry which is preliminary data.</text>
</comment>
<reference evidence="1 2" key="1">
    <citation type="submission" date="2021-03" db="EMBL/GenBank/DDBJ databases">
        <title>Succinivibrio sp. nov. isolated from feces of cow.</title>
        <authorList>
            <person name="Choi J.-Y."/>
        </authorList>
    </citation>
    <scope>NUCLEOTIDE SEQUENCE [LARGE SCALE GENOMIC DNA]</scope>
    <source>
        <strain evidence="1 2">AGMB01872</strain>
    </source>
</reference>
<dbReference type="Pfam" id="PF05866">
    <property type="entry name" value="RusA"/>
    <property type="match status" value="1"/>
</dbReference>
<sequence>MLELNFTIKGEPTGKGRVRFFGGHAVTPKKTRTYEAQIRYEASHAVEHMVEQPDFSAPCSVRISAFYQIPASYTKKKRMQIAEHGCSVVRPGKPDLDNVIKSVLDGMNGIVFSDDVQVVRLSAEKFWCEGDETPRVDVRVKWEEV</sequence>
<dbReference type="Gene3D" id="3.30.1330.70">
    <property type="entry name" value="Holliday junction resolvase RusA"/>
    <property type="match status" value="1"/>
</dbReference>
<protein>
    <submittedName>
        <fullName evidence="1">RusA family crossover junction endodeoxyribonuclease</fullName>
    </submittedName>
</protein>
<accession>A0ABS7DIV7</accession>
<name>A0ABS7DIV7_9GAMM</name>
<evidence type="ECO:0000313" key="1">
    <source>
        <dbReference type="EMBL" id="MBW7571034.1"/>
    </source>
</evidence>
<proteinExistence type="predicted"/>
<dbReference type="InterPro" id="IPR008822">
    <property type="entry name" value="Endonuclease_RusA-like"/>
</dbReference>
<organism evidence="1 2">
    <name type="scientific">Succinivibrio faecicola</name>
    <dbReference type="NCBI Taxonomy" id="2820300"/>
    <lineage>
        <taxon>Bacteria</taxon>
        <taxon>Pseudomonadati</taxon>
        <taxon>Pseudomonadota</taxon>
        <taxon>Gammaproteobacteria</taxon>
        <taxon>Aeromonadales</taxon>
        <taxon>Succinivibrionaceae</taxon>
        <taxon>Succinivibrio</taxon>
    </lineage>
</organism>
<dbReference type="RefSeq" id="WP_219938258.1">
    <property type="nucleotide sequence ID" value="NZ_JAGFNY010000044.1"/>
</dbReference>
<dbReference type="Proteomes" id="UP000731465">
    <property type="component" value="Unassembled WGS sequence"/>
</dbReference>
<evidence type="ECO:0000313" key="2">
    <source>
        <dbReference type="Proteomes" id="UP000731465"/>
    </source>
</evidence>